<keyword evidence="3" id="KW-1185">Reference proteome</keyword>
<protein>
    <recommendedName>
        <fullName evidence="1">SnoaL-like domain-containing protein</fullName>
    </recommendedName>
</protein>
<sequence length="162" mass="18153">MPRKSHAAFRVFSDIKRRTVPHMESTQDKVVGMYKSFAAGNQEGILSRLPDDFVAHVYGKDAGMPWGGDFHGKDAFVQGFLAPLAQHTKTNSLQVTHLAETTGRIFTELKWDARFHGTPLVIEHVVHMWEIRGNEVAVFHHYSYADKDLASLLQALSNPVPA</sequence>
<dbReference type="InterPro" id="IPR037401">
    <property type="entry name" value="SnoaL-like"/>
</dbReference>
<dbReference type="AlphaFoldDB" id="A0AAW1QRV9"/>
<comment type="caution">
    <text evidence="2">The sequence shown here is derived from an EMBL/GenBank/DDBJ whole genome shotgun (WGS) entry which is preliminary data.</text>
</comment>
<dbReference type="EMBL" id="JALJOR010000002">
    <property type="protein sequence ID" value="KAK9824221.1"/>
    <property type="molecule type" value="Genomic_DNA"/>
</dbReference>
<evidence type="ECO:0000313" key="3">
    <source>
        <dbReference type="Proteomes" id="UP001489004"/>
    </source>
</evidence>
<organism evidence="2 3">
    <name type="scientific">[Myrmecia] bisecta</name>
    <dbReference type="NCBI Taxonomy" id="41462"/>
    <lineage>
        <taxon>Eukaryota</taxon>
        <taxon>Viridiplantae</taxon>
        <taxon>Chlorophyta</taxon>
        <taxon>core chlorophytes</taxon>
        <taxon>Trebouxiophyceae</taxon>
        <taxon>Trebouxiales</taxon>
        <taxon>Trebouxiaceae</taxon>
        <taxon>Myrmecia</taxon>
    </lineage>
</organism>
<dbReference type="SUPFAM" id="SSF54427">
    <property type="entry name" value="NTF2-like"/>
    <property type="match status" value="1"/>
</dbReference>
<proteinExistence type="predicted"/>
<accession>A0AAW1QRV9</accession>
<evidence type="ECO:0000313" key="2">
    <source>
        <dbReference type="EMBL" id="KAK9824221.1"/>
    </source>
</evidence>
<reference evidence="2 3" key="1">
    <citation type="journal article" date="2024" name="Nat. Commun.">
        <title>Phylogenomics reveals the evolutionary origins of lichenization in chlorophyte algae.</title>
        <authorList>
            <person name="Puginier C."/>
            <person name="Libourel C."/>
            <person name="Otte J."/>
            <person name="Skaloud P."/>
            <person name="Haon M."/>
            <person name="Grisel S."/>
            <person name="Petersen M."/>
            <person name="Berrin J.G."/>
            <person name="Delaux P.M."/>
            <person name="Dal Grande F."/>
            <person name="Keller J."/>
        </authorList>
    </citation>
    <scope>NUCLEOTIDE SEQUENCE [LARGE SCALE GENOMIC DNA]</scope>
    <source>
        <strain evidence="2 3">SAG 2043</strain>
    </source>
</reference>
<dbReference type="Pfam" id="PF12680">
    <property type="entry name" value="SnoaL_2"/>
    <property type="match status" value="1"/>
</dbReference>
<gene>
    <name evidence="2" type="ORF">WJX72_008626</name>
</gene>
<feature type="domain" description="SnoaL-like" evidence="1">
    <location>
        <begin position="32"/>
        <end position="137"/>
    </location>
</feature>
<name>A0AAW1QRV9_9CHLO</name>
<dbReference type="InterPro" id="IPR032710">
    <property type="entry name" value="NTF2-like_dom_sf"/>
</dbReference>
<dbReference type="Gene3D" id="3.10.450.50">
    <property type="match status" value="1"/>
</dbReference>
<evidence type="ECO:0000259" key="1">
    <source>
        <dbReference type="Pfam" id="PF12680"/>
    </source>
</evidence>
<dbReference type="Proteomes" id="UP001489004">
    <property type="component" value="Unassembled WGS sequence"/>
</dbReference>